<comment type="caution">
    <text evidence="1">The sequence shown here is derived from an EMBL/GenBank/DDBJ whole genome shotgun (WGS) entry which is preliminary data.</text>
</comment>
<dbReference type="AlphaFoldDB" id="A0A5D0MH17"/>
<protein>
    <recommendedName>
        <fullName evidence="3">Porin family protein</fullName>
    </recommendedName>
</protein>
<dbReference type="SUPFAM" id="SSF56925">
    <property type="entry name" value="OMPA-like"/>
    <property type="match status" value="1"/>
</dbReference>
<reference evidence="1" key="1">
    <citation type="submission" date="2019-08" db="EMBL/GenBank/DDBJ databases">
        <title>Genomic characterization of a novel candidate phylum (ARYD3) from a high temperature, high salinity tertiary oil reservoir in north central Oklahoma, USA.</title>
        <authorList>
            <person name="Youssef N.H."/>
            <person name="Yadav A."/>
            <person name="Elshahed M.S."/>
        </authorList>
    </citation>
    <scope>NUCLEOTIDE SEQUENCE [LARGE SCALE GENOMIC DNA]</scope>
    <source>
        <strain evidence="1">ARYD3</strain>
    </source>
</reference>
<evidence type="ECO:0008006" key="3">
    <source>
        <dbReference type="Google" id="ProtNLM"/>
    </source>
</evidence>
<dbReference type="Proteomes" id="UP000324143">
    <property type="component" value="Unassembled WGS sequence"/>
</dbReference>
<evidence type="ECO:0000313" key="1">
    <source>
        <dbReference type="EMBL" id="TYB30903.1"/>
    </source>
</evidence>
<gene>
    <name evidence="1" type="ORF">FXF47_06890</name>
</gene>
<evidence type="ECO:0000313" key="2">
    <source>
        <dbReference type="Proteomes" id="UP000324143"/>
    </source>
</evidence>
<dbReference type="EMBL" id="VSIX01000065">
    <property type="protein sequence ID" value="TYB30903.1"/>
    <property type="molecule type" value="Genomic_DNA"/>
</dbReference>
<dbReference type="InterPro" id="IPR011250">
    <property type="entry name" value="OMP/PagP_B-barrel"/>
</dbReference>
<proteinExistence type="predicted"/>
<sequence>MKKIFVVILIIMVFVTVANAELKFNGWAPKVGYNFDSEDISLGADINFNTIAEDIYFIPQVEVDFLGDLKKFAAGVSFQYFVNIKKVDAFFGTGADILYLDYSNDFADANDTSLKLHFLGGFQFNITKDFHMFTQLKTRFIDDSDTTLWFGVYF</sequence>
<name>A0A5D0MH17_9BACT</name>
<keyword evidence="2" id="KW-1185">Reference proteome</keyword>
<accession>A0A5D0MH17</accession>
<organism evidence="1 2">
    <name type="scientific">Candidatus Mcinerneyibacterium aminivorans</name>
    <dbReference type="NCBI Taxonomy" id="2703815"/>
    <lineage>
        <taxon>Bacteria</taxon>
        <taxon>Candidatus Macinerneyibacteriota</taxon>
        <taxon>Candidatus Mcinerneyibacteria</taxon>
        <taxon>Candidatus Mcinerneyibacteriales</taxon>
        <taxon>Candidatus Mcinerneyibacteriaceae</taxon>
        <taxon>Candidatus Mcinerneyibacterium</taxon>
    </lineage>
</organism>